<protein>
    <submittedName>
        <fullName evidence="1">Uncharacterized protein</fullName>
    </submittedName>
</protein>
<evidence type="ECO:0000313" key="1">
    <source>
        <dbReference type="EMBL" id="KKM27272.1"/>
    </source>
</evidence>
<name>A0A0F9IIA6_9ZZZZ</name>
<organism evidence="1">
    <name type="scientific">marine sediment metagenome</name>
    <dbReference type="NCBI Taxonomy" id="412755"/>
    <lineage>
        <taxon>unclassified sequences</taxon>
        <taxon>metagenomes</taxon>
        <taxon>ecological metagenomes</taxon>
    </lineage>
</organism>
<accession>A0A0F9IIA6</accession>
<reference evidence="1" key="1">
    <citation type="journal article" date="2015" name="Nature">
        <title>Complex archaea that bridge the gap between prokaryotes and eukaryotes.</title>
        <authorList>
            <person name="Spang A."/>
            <person name="Saw J.H."/>
            <person name="Jorgensen S.L."/>
            <person name="Zaremba-Niedzwiedzka K."/>
            <person name="Martijn J."/>
            <person name="Lind A.E."/>
            <person name="van Eijk R."/>
            <person name="Schleper C."/>
            <person name="Guy L."/>
            <person name="Ettema T.J."/>
        </authorList>
    </citation>
    <scope>NUCLEOTIDE SEQUENCE</scope>
</reference>
<dbReference type="AlphaFoldDB" id="A0A0F9IIA6"/>
<dbReference type="EMBL" id="LAZR01012353">
    <property type="protein sequence ID" value="KKM27272.1"/>
    <property type="molecule type" value="Genomic_DNA"/>
</dbReference>
<gene>
    <name evidence="1" type="ORF">LCGC14_1576370</name>
</gene>
<proteinExistence type="predicted"/>
<comment type="caution">
    <text evidence="1">The sequence shown here is derived from an EMBL/GenBank/DDBJ whole genome shotgun (WGS) entry which is preliminary data.</text>
</comment>
<sequence>MLTLDEMLKLLRWVGADRRRLATILQRERLIKSIVRNEMRRNGEKPL</sequence>